<organism evidence="10 11">
    <name type="scientific">Rubus argutus</name>
    <name type="common">Southern blackberry</name>
    <dbReference type="NCBI Taxonomy" id="59490"/>
    <lineage>
        <taxon>Eukaryota</taxon>
        <taxon>Viridiplantae</taxon>
        <taxon>Streptophyta</taxon>
        <taxon>Embryophyta</taxon>
        <taxon>Tracheophyta</taxon>
        <taxon>Spermatophyta</taxon>
        <taxon>Magnoliopsida</taxon>
        <taxon>eudicotyledons</taxon>
        <taxon>Gunneridae</taxon>
        <taxon>Pentapetalae</taxon>
        <taxon>rosids</taxon>
        <taxon>fabids</taxon>
        <taxon>Rosales</taxon>
        <taxon>Rosaceae</taxon>
        <taxon>Rosoideae</taxon>
        <taxon>Rosoideae incertae sedis</taxon>
        <taxon>Rubus</taxon>
    </lineage>
</organism>
<dbReference type="FunFam" id="1.25.40.10:FF:000664">
    <property type="entry name" value="Pentatricopeptide repeat-containing protein"/>
    <property type="match status" value="1"/>
</dbReference>
<evidence type="ECO:0000256" key="1">
    <source>
        <dbReference type="ARBA" id="ARBA00004606"/>
    </source>
</evidence>
<dbReference type="GO" id="GO:0016757">
    <property type="term" value="F:glycosyltransferase activity"/>
    <property type="evidence" value="ECO:0007669"/>
    <property type="project" value="UniProtKB-KW"/>
</dbReference>
<feature type="domain" description="DYW" evidence="9">
    <location>
        <begin position="1117"/>
        <end position="1209"/>
    </location>
</feature>
<gene>
    <name evidence="10" type="ORF">M0R45_032390</name>
</gene>
<dbReference type="PANTHER" id="PTHR24015">
    <property type="entry name" value="OS07G0578800 PROTEIN-RELATED"/>
    <property type="match status" value="1"/>
</dbReference>
<evidence type="ECO:0000259" key="9">
    <source>
        <dbReference type="Pfam" id="PF14432"/>
    </source>
</evidence>
<dbReference type="AlphaFoldDB" id="A0AAW1WKB3"/>
<evidence type="ECO:0000313" key="10">
    <source>
        <dbReference type="EMBL" id="KAK9923999.1"/>
    </source>
</evidence>
<dbReference type="Pfam" id="PF13041">
    <property type="entry name" value="PPR_2"/>
    <property type="match status" value="2"/>
</dbReference>
<dbReference type="Pfam" id="PF02485">
    <property type="entry name" value="Branch"/>
    <property type="match status" value="1"/>
</dbReference>
<evidence type="ECO:0000256" key="6">
    <source>
        <dbReference type="ARBA" id="ARBA00023136"/>
    </source>
</evidence>
<dbReference type="PANTHER" id="PTHR24015:SF548">
    <property type="entry name" value="OS08G0340900 PROTEIN"/>
    <property type="match status" value="1"/>
</dbReference>
<dbReference type="GO" id="GO:0016020">
    <property type="term" value="C:membrane"/>
    <property type="evidence" value="ECO:0007669"/>
    <property type="project" value="UniProtKB-SubCell"/>
</dbReference>
<comment type="subcellular location">
    <subcellularLocation>
        <location evidence="1">Membrane</location>
        <topology evidence="1">Single-pass type II membrane protein</topology>
    </subcellularLocation>
</comment>
<dbReference type="Pfam" id="PF14432">
    <property type="entry name" value="DYW_deaminase"/>
    <property type="match status" value="1"/>
</dbReference>
<keyword evidence="5" id="KW-0677">Repeat</keyword>
<accession>A0AAW1WKB3</accession>
<proteinExistence type="inferred from homology"/>
<dbReference type="InterPro" id="IPR032867">
    <property type="entry name" value="DYW_dom"/>
</dbReference>
<dbReference type="GO" id="GO:0009451">
    <property type="term" value="P:RNA modification"/>
    <property type="evidence" value="ECO:0007669"/>
    <property type="project" value="InterPro"/>
</dbReference>
<keyword evidence="6" id="KW-0472">Membrane</keyword>
<feature type="repeat" description="PPR" evidence="8">
    <location>
        <begin position="934"/>
        <end position="968"/>
    </location>
</feature>
<dbReference type="Pfam" id="PF01535">
    <property type="entry name" value="PPR"/>
    <property type="match status" value="6"/>
</dbReference>
<evidence type="ECO:0000256" key="2">
    <source>
        <dbReference type="ARBA" id="ARBA00006643"/>
    </source>
</evidence>
<name>A0AAW1WKB3_RUBAR</name>
<feature type="repeat" description="PPR" evidence="8">
    <location>
        <begin position="832"/>
        <end position="862"/>
    </location>
</feature>
<feature type="repeat" description="PPR" evidence="8">
    <location>
        <begin position="629"/>
        <end position="663"/>
    </location>
</feature>
<dbReference type="InterPro" id="IPR003406">
    <property type="entry name" value="Glyco_trans_14"/>
</dbReference>
<dbReference type="FunFam" id="1.25.40.10:FF:000242">
    <property type="entry name" value="Pentatricopeptide repeat-containing protein"/>
    <property type="match status" value="1"/>
</dbReference>
<dbReference type="EMBL" id="JBEDUW010000006">
    <property type="protein sequence ID" value="KAK9923999.1"/>
    <property type="molecule type" value="Genomic_DNA"/>
</dbReference>
<keyword evidence="4" id="KW-0808">Transferase</keyword>
<feature type="repeat" description="PPR" evidence="8">
    <location>
        <begin position="530"/>
        <end position="565"/>
    </location>
</feature>
<evidence type="ECO:0000256" key="7">
    <source>
        <dbReference type="ARBA" id="ARBA00023180"/>
    </source>
</evidence>
<evidence type="ECO:0000256" key="5">
    <source>
        <dbReference type="ARBA" id="ARBA00022737"/>
    </source>
</evidence>
<dbReference type="InterPro" id="IPR011990">
    <property type="entry name" value="TPR-like_helical_dom_sf"/>
</dbReference>
<dbReference type="InterPro" id="IPR002885">
    <property type="entry name" value="PPR_rpt"/>
</dbReference>
<dbReference type="NCBIfam" id="TIGR00756">
    <property type="entry name" value="PPR"/>
    <property type="match status" value="5"/>
</dbReference>
<dbReference type="Gene3D" id="1.25.40.10">
    <property type="entry name" value="Tetratricopeptide repeat domain"/>
    <property type="match status" value="6"/>
</dbReference>
<sequence length="1209" mass="136291">MRLSSSNAFTWCSGFPLWVLALAATSLLLGALSISSQNVFCRVGNKYQISARIPLKGNGNPPVIAYWISSTNGEKDEKILRLLKAIYHPRNQYLLQLDADSSDYEREQLALYVQSQGVFRTFSNVNVVGQSYGINLMGSSALAATLHAAALLLRLSADWDWFIALSASDYPLMPQDDLLHAFTSLPRNLNFIHFTNKTGWKEQKRIEKIVLDPTLHLQNCTPLNYSLHKRIEIPDAFKVFGGSPWGILTRDFMEYCVQGWDNLPRMLLMYLSNVVYPLDYYFHTVICNSLEFQNSLVDNDLSFSLWNLTTLGETQVLNTSHYDQMLASGAAFARPFRTGDQVLNMIDENVLNRSSKGLVPGKWCLGEGKTRSLESSTAEHEELCPTWGNINNVNPGSRGISLAALLTELVVEGRFTTSHCKEHCLVPTCKGRHAFKSFPSLRVCYQFFSTATHALQFVSDGFGNENKNVDIGLLFQSCTKLHHTKRLHAFLVVSGKAQDIFVSARLVNRYVYLGDVSFSRRTFDLMPRKDVYTWNSMVSAYVRSGRFREAVDCFSQFLLTSGLRPDFYTFPPVLKACGNLNAGKKIHCWLIKLGLEWDVFVAASLIHMYSRFGFISVARKLFDEMPFRDMGCWNAMISGFCQNGNAADALDVLIEMTSEGVKMDSVTVASLLTACAQSNDNLSGTLIHLYVIKHGLEFDLFVCNALINMYAKFGCLGYAQRVFHEMEVRDLVSWNSIVAANEQNDDPMTALGFFNRMQLSGVKPDWLTLVSLASIIAQLSDAEMSRSVHGFILRRDWFREDVVIGNAVVDMYTKLGAIDSARTVFEGLPVKDVISWNTLITGYTQNGLASEANEVHCMMQEFKEIIPNQGTWVSILPAYTHLGALQQGMRIHGRVIKNCLYLDVFVGTCLIDMYGKCGKVDDALSLFYQVPRMSSVAWNTIISCLGVHGHGEKAVKLFKDMIDEGVKPDHVTFVSLMAACSHSGLVNEGELYFHLMQKEYGIKPSLKHYGCMLDLLEYMGMLNWGKLLQKACLKLIQRTWATMFCYLFIYATTGKWEGVDKMRSMARNRGLRKTPGWSSIEVNNKVDVFYTGNQTHPQCEHIYDKLRELTEKMKSLGYVPDFSFVLQDVEDDEKEHILTSHSERLAIAFGIINTPPKTPIRIFKNLRVCGDCHNATKLISVIAERGIIVRDSNRFHHFKAGTCSCGDYW</sequence>
<dbReference type="InterPro" id="IPR046960">
    <property type="entry name" value="PPR_At4g14850-like_plant"/>
</dbReference>
<keyword evidence="11" id="KW-1185">Reference proteome</keyword>
<evidence type="ECO:0000256" key="4">
    <source>
        <dbReference type="ARBA" id="ARBA00022679"/>
    </source>
</evidence>
<keyword evidence="3" id="KW-0328">Glycosyltransferase</keyword>
<dbReference type="GO" id="GO:0008270">
    <property type="term" value="F:zinc ion binding"/>
    <property type="evidence" value="ECO:0007669"/>
    <property type="project" value="InterPro"/>
</dbReference>
<feature type="repeat" description="PPR" evidence="8">
    <location>
        <begin position="699"/>
        <end position="733"/>
    </location>
</feature>
<dbReference type="FunFam" id="1.25.40.10:FF:000344">
    <property type="entry name" value="Pentatricopeptide repeat-containing protein"/>
    <property type="match status" value="1"/>
</dbReference>
<reference evidence="10 11" key="1">
    <citation type="journal article" date="2023" name="G3 (Bethesda)">
        <title>A chromosome-length genome assembly and annotation of blackberry (Rubus argutus, cv. 'Hillquist').</title>
        <authorList>
            <person name="Bruna T."/>
            <person name="Aryal R."/>
            <person name="Dudchenko O."/>
            <person name="Sargent D.J."/>
            <person name="Mead D."/>
            <person name="Buti M."/>
            <person name="Cavallini A."/>
            <person name="Hytonen T."/>
            <person name="Andres J."/>
            <person name="Pham M."/>
            <person name="Weisz D."/>
            <person name="Mascagni F."/>
            <person name="Usai G."/>
            <person name="Natali L."/>
            <person name="Bassil N."/>
            <person name="Fernandez G.E."/>
            <person name="Lomsadze A."/>
            <person name="Armour M."/>
            <person name="Olukolu B."/>
            <person name="Poorten T."/>
            <person name="Britton C."/>
            <person name="Davik J."/>
            <person name="Ashrafi H."/>
            <person name="Aiden E.L."/>
            <person name="Borodovsky M."/>
            <person name="Worthington M."/>
        </authorList>
    </citation>
    <scope>NUCLEOTIDE SEQUENCE [LARGE SCALE GENOMIC DNA]</scope>
    <source>
        <strain evidence="10">PI 553951</strain>
    </source>
</reference>
<evidence type="ECO:0000256" key="8">
    <source>
        <dbReference type="PROSITE-ProRule" id="PRU00708"/>
    </source>
</evidence>
<dbReference type="Proteomes" id="UP001457282">
    <property type="component" value="Unassembled WGS sequence"/>
</dbReference>
<dbReference type="PROSITE" id="PS51375">
    <property type="entry name" value="PPR"/>
    <property type="match status" value="5"/>
</dbReference>
<keyword evidence="7" id="KW-0325">Glycoprotein</keyword>
<dbReference type="GO" id="GO:0003723">
    <property type="term" value="F:RNA binding"/>
    <property type="evidence" value="ECO:0007669"/>
    <property type="project" value="InterPro"/>
</dbReference>
<comment type="caution">
    <text evidence="10">The sequence shown here is derived from an EMBL/GenBank/DDBJ whole genome shotgun (WGS) entry which is preliminary data.</text>
</comment>
<protein>
    <recommendedName>
        <fullName evidence="9">DYW domain-containing protein</fullName>
    </recommendedName>
</protein>
<evidence type="ECO:0000256" key="3">
    <source>
        <dbReference type="ARBA" id="ARBA00022676"/>
    </source>
</evidence>
<comment type="similarity">
    <text evidence="2">Belongs to the PPR family. PCMP-H subfamily.</text>
</comment>
<evidence type="ECO:0000313" key="11">
    <source>
        <dbReference type="Proteomes" id="UP001457282"/>
    </source>
</evidence>